<dbReference type="EMBL" id="CP092880">
    <property type="protein sequence ID" value="UYV79672.1"/>
    <property type="molecule type" value="Genomic_DNA"/>
</dbReference>
<evidence type="ECO:0000256" key="2">
    <source>
        <dbReference type="SAM" id="SignalP"/>
    </source>
</evidence>
<feature type="region of interest" description="Disordered" evidence="1">
    <location>
        <begin position="176"/>
        <end position="242"/>
    </location>
</feature>
<evidence type="ECO:0000256" key="1">
    <source>
        <dbReference type="SAM" id="MobiDB-lite"/>
    </source>
</evidence>
<dbReference type="PANTHER" id="PTHR38338">
    <property type="entry name" value="AGAP013079-PA"/>
    <property type="match status" value="1"/>
</dbReference>
<keyword evidence="4" id="KW-1185">Reference proteome</keyword>
<sequence>MIIMVGRSRRLLLLLQTALLFGVQDFSLTVLPLLPESLPAWNYLLVPDTFHLHPYKEAVDLEFRRGEDGKGIPVQPCPEEPAAKVRSHPQDGEGLSDVAVQSGVVSFLKECHLVSFQPLLLGDILLNNFTNPTSRINKKVVMALHPYTHSSLNMAFMMPVVKNGYDIYASRSRRSSSVASSVPSSRRSTQSQPPSLSCSPGSDVEVRLAVSLGTSPQSIGPLPPPRKSSSQSSLTKFPSRVVDKLRRKLRHSKEDLGADDDLPRNIS</sequence>
<feature type="compositionally biased region" description="Polar residues" evidence="1">
    <location>
        <begin position="227"/>
        <end position="236"/>
    </location>
</feature>
<organism evidence="3 4">
    <name type="scientific">Cordylochernes scorpioides</name>
    <dbReference type="NCBI Taxonomy" id="51811"/>
    <lineage>
        <taxon>Eukaryota</taxon>
        <taxon>Metazoa</taxon>
        <taxon>Ecdysozoa</taxon>
        <taxon>Arthropoda</taxon>
        <taxon>Chelicerata</taxon>
        <taxon>Arachnida</taxon>
        <taxon>Pseudoscorpiones</taxon>
        <taxon>Cheliferoidea</taxon>
        <taxon>Chernetidae</taxon>
        <taxon>Cordylochernes</taxon>
    </lineage>
</organism>
<proteinExistence type="predicted"/>
<dbReference type="Proteomes" id="UP001235939">
    <property type="component" value="Chromosome 18"/>
</dbReference>
<protein>
    <submittedName>
        <fullName evidence="3">Uncharacterized protein</fullName>
    </submittedName>
</protein>
<dbReference type="PANTHER" id="PTHR38338:SF1">
    <property type="entry name" value="AGAP013079-PA"/>
    <property type="match status" value="1"/>
</dbReference>
<feature type="region of interest" description="Disordered" evidence="1">
    <location>
        <begin position="70"/>
        <end position="91"/>
    </location>
</feature>
<reference evidence="3 4" key="1">
    <citation type="submission" date="2022-01" db="EMBL/GenBank/DDBJ databases">
        <title>A chromosomal length assembly of Cordylochernes scorpioides.</title>
        <authorList>
            <person name="Zeh D."/>
            <person name="Zeh J."/>
        </authorList>
    </citation>
    <scope>NUCLEOTIDE SEQUENCE [LARGE SCALE GENOMIC DNA]</scope>
    <source>
        <strain evidence="3">IN4F17</strain>
        <tissue evidence="3">Whole Body</tissue>
    </source>
</reference>
<evidence type="ECO:0000313" key="4">
    <source>
        <dbReference type="Proteomes" id="UP001235939"/>
    </source>
</evidence>
<accession>A0ABY6LGV8</accession>
<name>A0ABY6LGV8_9ARAC</name>
<keyword evidence="2" id="KW-0732">Signal</keyword>
<gene>
    <name evidence="3" type="ORF">LAZ67_18000236</name>
</gene>
<feature type="region of interest" description="Disordered" evidence="1">
    <location>
        <begin position="248"/>
        <end position="267"/>
    </location>
</feature>
<feature type="compositionally biased region" description="Low complexity" evidence="1">
    <location>
        <begin position="176"/>
        <end position="195"/>
    </location>
</feature>
<feature type="signal peptide" evidence="2">
    <location>
        <begin position="1"/>
        <end position="25"/>
    </location>
</feature>
<feature type="chain" id="PRO_5047430163" evidence="2">
    <location>
        <begin position="26"/>
        <end position="267"/>
    </location>
</feature>
<evidence type="ECO:0000313" key="3">
    <source>
        <dbReference type="EMBL" id="UYV79672.1"/>
    </source>
</evidence>